<protein>
    <submittedName>
        <fullName evidence="1">Uncharacterized protein</fullName>
    </submittedName>
</protein>
<gene>
    <name evidence="1" type="ORF">ASZ90_010595</name>
</gene>
<accession>A0A0W8FG36</accession>
<dbReference type="Gene3D" id="3.40.50.150">
    <property type="entry name" value="Vaccinia Virus protein VP39"/>
    <property type="match status" value="1"/>
</dbReference>
<dbReference type="InterPro" id="IPR005353">
    <property type="entry name" value="UPF0146"/>
</dbReference>
<dbReference type="HAMAP" id="MF_00341">
    <property type="entry name" value="UPF0146"/>
    <property type="match status" value="1"/>
</dbReference>
<reference evidence="1" key="1">
    <citation type="journal article" date="2015" name="Proc. Natl. Acad. Sci. U.S.A.">
        <title>Networks of energetic and metabolic interactions define dynamics in microbial communities.</title>
        <authorList>
            <person name="Embree M."/>
            <person name="Liu J.K."/>
            <person name="Al-Bassam M.M."/>
            <person name="Zengler K."/>
        </authorList>
    </citation>
    <scope>NUCLEOTIDE SEQUENCE</scope>
</reference>
<comment type="caution">
    <text evidence="1">The sequence shown here is derived from an EMBL/GenBank/DDBJ whole genome shotgun (WGS) entry which is preliminary data.</text>
</comment>
<organism evidence="1">
    <name type="scientific">hydrocarbon metagenome</name>
    <dbReference type="NCBI Taxonomy" id="938273"/>
    <lineage>
        <taxon>unclassified sequences</taxon>
        <taxon>metagenomes</taxon>
        <taxon>ecological metagenomes</taxon>
    </lineage>
</organism>
<dbReference type="Pfam" id="PF03686">
    <property type="entry name" value="UPF0146"/>
    <property type="match status" value="1"/>
</dbReference>
<proteinExistence type="inferred from homology"/>
<evidence type="ECO:0000313" key="1">
    <source>
        <dbReference type="EMBL" id="KUG19678.1"/>
    </source>
</evidence>
<dbReference type="AlphaFoldDB" id="A0A0W8FG36"/>
<dbReference type="InterPro" id="IPR029063">
    <property type="entry name" value="SAM-dependent_MTases_sf"/>
</dbReference>
<sequence length="140" mass="15308">MSCNKHIERSIGDCISRRYRSVVEIGIGDNPDAARIAAAAGLAVLCTDIRRDCAHEGLTVVADDLFSPTISLYEAADLIYAIRPGIEMLPALIDLARRVDADLLVYHLGHEIYGDGGEIVHCGGIVLHRYHRRRGSLEEG</sequence>
<name>A0A0W8FG36_9ZZZZ</name>
<dbReference type="EMBL" id="LNQE01001265">
    <property type="protein sequence ID" value="KUG19678.1"/>
    <property type="molecule type" value="Genomic_DNA"/>
</dbReference>